<dbReference type="SUPFAM" id="SSF53756">
    <property type="entry name" value="UDP-Glycosyltransferase/glycogen phosphorylase"/>
    <property type="match status" value="1"/>
</dbReference>
<comment type="caution">
    <text evidence="3">The sequence shown here is derived from an EMBL/GenBank/DDBJ whole genome shotgun (WGS) entry which is preliminary data.</text>
</comment>
<dbReference type="InterPro" id="IPR028098">
    <property type="entry name" value="Glyco_trans_4-like_N"/>
</dbReference>
<dbReference type="Pfam" id="PF00534">
    <property type="entry name" value="Glycos_transf_1"/>
    <property type="match status" value="1"/>
</dbReference>
<proteinExistence type="predicted"/>
<feature type="domain" description="Glycosyl transferase family 1" evidence="1">
    <location>
        <begin position="228"/>
        <end position="384"/>
    </location>
</feature>
<evidence type="ECO:0000313" key="3">
    <source>
        <dbReference type="EMBL" id="PWK79876.1"/>
    </source>
</evidence>
<dbReference type="GO" id="GO:0016758">
    <property type="term" value="F:hexosyltransferase activity"/>
    <property type="evidence" value="ECO:0007669"/>
    <property type="project" value="TreeGrafter"/>
</dbReference>
<dbReference type="Proteomes" id="UP000245678">
    <property type="component" value="Unassembled WGS sequence"/>
</dbReference>
<protein>
    <submittedName>
        <fullName evidence="3">Glycosyltransferase involved in cell wall biosynthesis</fullName>
    </submittedName>
</protein>
<dbReference type="CDD" id="cd03801">
    <property type="entry name" value="GT4_PimA-like"/>
    <property type="match status" value="1"/>
</dbReference>
<name>A0A316HH63_9SPHI</name>
<keyword evidence="4" id="KW-1185">Reference proteome</keyword>
<evidence type="ECO:0000259" key="2">
    <source>
        <dbReference type="Pfam" id="PF13439"/>
    </source>
</evidence>
<keyword evidence="3" id="KW-0808">Transferase</keyword>
<dbReference type="PANTHER" id="PTHR45947:SF3">
    <property type="entry name" value="SULFOQUINOVOSYL TRANSFERASE SQD2"/>
    <property type="match status" value="1"/>
</dbReference>
<dbReference type="AlphaFoldDB" id="A0A316HH63"/>
<dbReference type="Pfam" id="PF13439">
    <property type="entry name" value="Glyco_transf_4"/>
    <property type="match status" value="1"/>
</dbReference>
<dbReference type="Gene3D" id="3.40.50.2000">
    <property type="entry name" value="Glycogen Phosphorylase B"/>
    <property type="match status" value="2"/>
</dbReference>
<feature type="domain" description="Glycosyltransferase subfamily 4-like N-terminal" evidence="2">
    <location>
        <begin position="26"/>
        <end position="214"/>
    </location>
</feature>
<reference evidence="3 4" key="1">
    <citation type="submission" date="2018-05" db="EMBL/GenBank/DDBJ databases">
        <title>Genomic Encyclopedia of Archaeal and Bacterial Type Strains, Phase II (KMG-II): from individual species to whole genera.</title>
        <authorList>
            <person name="Goeker M."/>
        </authorList>
    </citation>
    <scope>NUCLEOTIDE SEQUENCE [LARGE SCALE GENOMIC DNA]</scope>
    <source>
        <strain evidence="3 4">DSM 19975</strain>
    </source>
</reference>
<organism evidence="3 4">
    <name type="scientific">Mucilaginibacter oryzae</name>
    <dbReference type="NCBI Taxonomy" id="468058"/>
    <lineage>
        <taxon>Bacteria</taxon>
        <taxon>Pseudomonadati</taxon>
        <taxon>Bacteroidota</taxon>
        <taxon>Sphingobacteriia</taxon>
        <taxon>Sphingobacteriales</taxon>
        <taxon>Sphingobacteriaceae</taxon>
        <taxon>Mucilaginibacter</taxon>
    </lineage>
</organism>
<dbReference type="InterPro" id="IPR001296">
    <property type="entry name" value="Glyco_trans_1"/>
</dbReference>
<evidence type="ECO:0000259" key="1">
    <source>
        <dbReference type="Pfam" id="PF00534"/>
    </source>
</evidence>
<evidence type="ECO:0000313" key="4">
    <source>
        <dbReference type="Proteomes" id="UP000245678"/>
    </source>
</evidence>
<dbReference type="PANTHER" id="PTHR45947">
    <property type="entry name" value="SULFOQUINOVOSYL TRANSFERASE SQD2"/>
    <property type="match status" value="1"/>
</dbReference>
<accession>A0A316HH63</accession>
<dbReference type="InterPro" id="IPR050194">
    <property type="entry name" value="Glycosyltransferase_grp1"/>
</dbReference>
<sequence>MDHQIIKMNIALVTPYFPDEHTMDSGIANHYQLLAQSLAKSGHQVTVLHVRGRYENEQDAFNSYTPAPNITVLTYKVKVPPTVYRLFKNKWAIIDLVIKLRCMLVTAKVLNKIIKASKIDVVETSSYFSLCYFTLYKKAKAPIAVRVSTTFAQMMKEHYPFKSRGMDVVAAMEIAFIKKSSNLVTHAYSHAEELERLYHVNANSFVIIPHGVNLPPVSPQNSSGALPIKVLYTGRLEYRKGTDVLLAAIPLVLQKNPEVLFELIGHDPGNQYQTWFEQENEAYILQQVNFRGRVPDQALADAYQNCDLFVAPSRYESFGIIYIEAMSYAKPVIGCSVGGVPDIITDNHNGALADPGDAQSLADKILMLVNDTALRTEMGRNARKTVEDKFTGEKLAANSSFYYQTLR</sequence>
<gene>
    <name evidence="3" type="ORF">LX99_00336</name>
</gene>
<dbReference type="EMBL" id="QGHA01000001">
    <property type="protein sequence ID" value="PWK79876.1"/>
    <property type="molecule type" value="Genomic_DNA"/>
</dbReference>